<name>A0A420EDP1_9ALTE</name>
<sequence>MSICRGLLALAFSNSIHLSTFGASDKIVGCWQPEGSSTKTLCFIEDKSLYLNIVDNTIHGSWIREGDSIDVTLGAYKLRFETQSLTAPEHVSTSNQSTGINTDNRTDFQLPEVAAAVEHDFTQADEDQDDMVDDITAMISDKSRFKIEVYNGDTLAMLLHCSCELDVKTNIASALKIQGLENGGPLVERFLELVCNSALSVGNSEIELAYQVQIINTFYNGNEKLADLPCKLNLQPSSSNKISLFGLFMTSDQVSRWQVLENKRVNIWLGQFLYSPSDSVMLEMSLKSEGWQVQAACYSTRL</sequence>
<keyword evidence="2" id="KW-1185">Reference proteome</keyword>
<proteinExistence type="predicted"/>
<organism evidence="1 2">
    <name type="scientific">Alginatibacterium sediminis</name>
    <dbReference type="NCBI Taxonomy" id="2164068"/>
    <lineage>
        <taxon>Bacteria</taxon>
        <taxon>Pseudomonadati</taxon>
        <taxon>Pseudomonadota</taxon>
        <taxon>Gammaproteobacteria</taxon>
        <taxon>Alteromonadales</taxon>
        <taxon>Alteromonadaceae</taxon>
        <taxon>Alginatibacterium</taxon>
    </lineage>
</organism>
<evidence type="ECO:0000313" key="2">
    <source>
        <dbReference type="Proteomes" id="UP000286482"/>
    </source>
</evidence>
<protein>
    <submittedName>
        <fullName evidence="1">Uncharacterized protein</fullName>
    </submittedName>
</protein>
<reference evidence="1 2" key="1">
    <citation type="submission" date="2018-09" db="EMBL/GenBank/DDBJ databases">
        <authorList>
            <person name="Wang Z."/>
        </authorList>
    </citation>
    <scope>NUCLEOTIDE SEQUENCE [LARGE SCALE GENOMIC DNA]</scope>
    <source>
        <strain evidence="1 2">ALS 81</strain>
    </source>
</reference>
<accession>A0A420EDP1</accession>
<dbReference type="RefSeq" id="WP_120354897.1">
    <property type="nucleotide sequence ID" value="NZ_RAQO01000005.1"/>
</dbReference>
<comment type="caution">
    <text evidence="1">The sequence shown here is derived from an EMBL/GenBank/DDBJ whole genome shotgun (WGS) entry which is preliminary data.</text>
</comment>
<gene>
    <name evidence="1" type="ORF">DBZ36_10520</name>
</gene>
<dbReference type="EMBL" id="RAQO01000005">
    <property type="protein sequence ID" value="RKF18817.1"/>
    <property type="molecule type" value="Genomic_DNA"/>
</dbReference>
<evidence type="ECO:0000313" key="1">
    <source>
        <dbReference type="EMBL" id="RKF18817.1"/>
    </source>
</evidence>
<dbReference type="AlphaFoldDB" id="A0A420EDP1"/>
<dbReference type="Proteomes" id="UP000286482">
    <property type="component" value="Unassembled WGS sequence"/>
</dbReference>